<dbReference type="AlphaFoldDB" id="A0A8R7V9P6"/>
<dbReference type="EnsemblPlants" id="TuG1812S0000884800.01.T01">
    <property type="protein sequence ID" value="TuG1812S0000884800.01.T01"/>
    <property type="gene ID" value="TuG1812S0000884800.01"/>
</dbReference>
<sequence length="126" mass="14497">MVRLHLVQDPLSIIEPRQVFEMVSLYMDKSAGVCQSDFHDCKLSFLQIICDHDLFVEMTGMYPVVTSCTTNLGNYKYSSLPNYFNRPAILFRDFGRPPQRDATSLEQRVRRIIGGGEDLVIYNNVE</sequence>
<reference evidence="2" key="1">
    <citation type="journal article" date="2013" name="Nature">
        <title>Draft genome of the wheat A-genome progenitor Triticum urartu.</title>
        <authorList>
            <person name="Ling H.Q."/>
            <person name="Zhao S."/>
            <person name="Liu D."/>
            <person name="Wang J."/>
            <person name="Sun H."/>
            <person name="Zhang C."/>
            <person name="Fan H."/>
            <person name="Li D."/>
            <person name="Dong L."/>
            <person name="Tao Y."/>
            <person name="Gao C."/>
            <person name="Wu H."/>
            <person name="Li Y."/>
            <person name="Cui Y."/>
            <person name="Guo X."/>
            <person name="Zheng S."/>
            <person name="Wang B."/>
            <person name="Yu K."/>
            <person name="Liang Q."/>
            <person name="Yang W."/>
            <person name="Lou X."/>
            <person name="Chen J."/>
            <person name="Feng M."/>
            <person name="Jian J."/>
            <person name="Zhang X."/>
            <person name="Luo G."/>
            <person name="Jiang Y."/>
            <person name="Liu J."/>
            <person name="Wang Z."/>
            <person name="Sha Y."/>
            <person name="Zhang B."/>
            <person name="Wu H."/>
            <person name="Tang D."/>
            <person name="Shen Q."/>
            <person name="Xue P."/>
            <person name="Zou S."/>
            <person name="Wang X."/>
            <person name="Liu X."/>
            <person name="Wang F."/>
            <person name="Yang Y."/>
            <person name="An X."/>
            <person name="Dong Z."/>
            <person name="Zhang K."/>
            <person name="Zhang X."/>
            <person name="Luo M.C."/>
            <person name="Dvorak J."/>
            <person name="Tong Y."/>
            <person name="Wang J."/>
            <person name="Yang H."/>
            <person name="Li Z."/>
            <person name="Wang D."/>
            <person name="Zhang A."/>
            <person name="Wang J."/>
        </authorList>
    </citation>
    <scope>NUCLEOTIDE SEQUENCE</scope>
    <source>
        <strain evidence="2">cv. G1812</strain>
    </source>
</reference>
<dbReference type="Proteomes" id="UP000015106">
    <property type="component" value="Unassembled WGS sequence"/>
</dbReference>
<keyword evidence="2" id="KW-1185">Reference proteome</keyword>
<proteinExistence type="predicted"/>
<organism evidence="1 2">
    <name type="scientific">Triticum urartu</name>
    <name type="common">Red wild einkorn</name>
    <name type="synonym">Crithodium urartu</name>
    <dbReference type="NCBI Taxonomy" id="4572"/>
    <lineage>
        <taxon>Eukaryota</taxon>
        <taxon>Viridiplantae</taxon>
        <taxon>Streptophyta</taxon>
        <taxon>Embryophyta</taxon>
        <taxon>Tracheophyta</taxon>
        <taxon>Spermatophyta</taxon>
        <taxon>Magnoliopsida</taxon>
        <taxon>Liliopsida</taxon>
        <taxon>Poales</taxon>
        <taxon>Poaceae</taxon>
        <taxon>BOP clade</taxon>
        <taxon>Pooideae</taxon>
        <taxon>Triticodae</taxon>
        <taxon>Triticeae</taxon>
        <taxon>Triticinae</taxon>
        <taxon>Triticum</taxon>
    </lineage>
</organism>
<evidence type="ECO:0000313" key="1">
    <source>
        <dbReference type="EnsemblPlants" id="TuG1812S0000884800.01.T01"/>
    </source>
</evidence>
<accession>A0A8R7V9P6</accession>
<name>A0A8R7V9P6_TRIUA</name>
<evidence type="ECO:0000313" key="2">
    <source>
        <dbReference type="Proteomes" id="UP000015106"/>
    </source>
</evidence>
<reference evidence="1" key="2">
    <citation type="submission" date="2022-06" db="UniProtKB">
        <authorList>
            <consortium name="EnsemblPlants"/>
        </authorList>
    </citation>
    <scope>IDENTIFICATION</scope>
</reference>
<protein>
    <submittedName>
        <fullName evidence="1">Uncharacterized protein</fullName>
    </submittedName>
</protein>
<dbReference type="Gramene" id="TuG1812S0000884800.01.T01">
    <property type="protein sequence ID" value="TuG1812S0000884800.01.T01"/>
    <property type="gene ID" value="TuG1812S0000884800.01"/>
</dbReference>